<evidence type="ECO:0000313" key="2">
    <source>
        <dbReference type="Proteomes" id="UP000793456"/>
    </source>
</evidence>
<accession>A0ACD3Q7F9</accession>
<gene>
    <name evidence="1" type="ORF">E3U43_000091</name>
</gene>
<keyword evidence="2" id="KW-1185">Reference proteome</keyword>
<sequence length="117" mass="12901">MPKPLKKSSSTQPSISRYFGGLSSSSASNTQCPAQHQPLRSKQKLSPDEDDFGLPTKRAKLSPQHQQVEDLDCEPSSCHTAKHTTLKSSRGAGRPLLLHLGEAERLHLFGRSQRRAQ</sequence>
<protein>
    <submittedName>
        <fullName evidence="1">Uncharacterized protein</fullName>
    </submittedName>
</protein>
<evidence type="ECO:0000313" key="1">
    <source>
        <dbReference type="EMBL" id="TMS03202.1"/>
    </source>
</evidence>
<name>A0ACD3Q7F9_LARCR</name>
<dbReference type="EMBL" id="CM011695">
    <property type="protein sequence ID" value="TMS03202.1"/>
    <property type="molecule type" value="Genomic_DNA"/>
</dbReference>
<comment type="caution">
    <text evidence="1">The sequence shown here is derived from an EMBL/GenBank/DDBJ whole genome shotgun (WGS) entry which is preliminary data.</text>
</comment>
<proteinExistence type="predicted"/>
<organism evidence="1 2">
    <name type="scientific">Larimichthys crocea</name>
    <name type="common">Large yellow croaker</name>
    <name type="synonym">Pseudosciaena crocea</name>
    <dbReference type="NCBI Taxonomy" id="215358"/>
    <lineage>
        <taxon>Eukaryota</taxon>
        <taxon>Metazoa</taxon>
        <taxon>Chordata</taxon>
        <taxon>Craniata</taxon>
        <taxon>Vertebrata</taxon>
        <taxon>Euteleostomi</taxon>
        <taxon>Actinopterygii</taxon>
        <taxon>Neopterygii</taxon>
        <taxon>Teleostei</taxon>
        <taxon>Neoteleostei</taxon>
        <taxon>Acanthomorphata</taxon>
        <taxon>Eupercaria</taxon>
        <taxon>Sciaenidae</taxon>
        <taxon>Larimichthys</taxon>
    </lineage>
</organism>
<dbReference type="Proteomes" id="UP000793456">
    <property type="component" value="Chromosome XXII"/>
</dbReference>
<reference evidence="1" key="1">
    <citation type="submission" date="2018-11" db="EMBL/GenBank/DDBJ databases">
        <title>The sequence and de novo assembly of Larimichthys crocea genome using PacBio and Hi-C technologies.</title>
        <authorList>
            <person name="Xu P."/>
            <person name="Chen B."/>
            <person name="Zhou Z."/>
            <person name="Ke Q."/>
            <person name="Wu Y."/>
            <person name="Bai H."/>
            <person name="Pu F."/>
        </authorList>
    </citation>
    <scope>NUCLEOTIDE SEQUENCE</scope>
    <source>
        <tissue evidence="1">Muscle</tissue>
    </source>
</reference>